<dbReference type="AlphaFoldDB" id="A0A8K0ES25"/>
<evidence type="ECO:0000256" key="1">
    <source>
        <dbReference type="SAM" id="MobiDB-lite"/>
    </source>
</evidence>
<evidence type="ECO:0000259" key="3">
    <source>
        <dbReference type="PROSITE" id="PS50105"/>
    </source>
</evidence>
<dbReference type="Gene3D" id="1.10.150.50">
    <property type="entry name" value="Transcription Factor, Ets-1"/>
    <property type="match status" value="1"/>
</dbReference>
<keyword evidence="5" id="KW-1185">Reference proteome</keyword>
<reference evidence="4" key="1">
    <citation type="submission" date="2022-01" db="EMBL/GenBank/DDBJ databases">
        <authorList>
            <person name="Braso-Vives M."/>
        </authorList>
    </citation>
    <scope>NUCLEOTIDE SEQUENCE</scope>
</reference>
<dbReference type="Gene3D" id="1.20.900.10">
    <property type="entry name" value="Dbl homology (DH) domain"/>
    <property type="match status" value="1"/>
</dbReference>
<dbReference type="PANTHER" id="PTHR12845:SF5">
    <property type="entry name" value="EPHEXIN, ISOFORM D"/>
    <property type="match status" value="1"/>
</dbReference>
<name>A0A8K0ES25_BRALA</name>
<feature type="compositionally biased region" description="Basic and acidic residues" evidence="1">
    <location>
        <begin position="95"/>
        <end position="110"/>
    </location>
</feature>
<feature type="region of interest" description="Disordered" evidence="1">
    <location>
        <begin position="584"/>
        <end position="621"/>
    </location>
</feature>
<evidence type="ECO:0000313" key="4">
    <source>
        <dbReference type="EMBL" id="CAH1258907.1"/>
    </source>
</evidence>
<feature type="region of interest" description="Disordered" evidence="1">
    <location>
        <begin position="68"/>
        <end position="257"/>
    </location>
</feature>
<protein>
    <submittedName>
        <fullName evidence="4">ARHGEF16 protein</fullName>
    </submittedName>
</protein>
<evidence type="ECO:0000259" key="2">
    <source>
        <dbReference type="PROSITE" id="PS50010"/>
    </source>
</evidence>
<dbReference type="Pfam" id="PF00621">
    <property type="entry name" value="RhoGEF"/>
    <property type="match status" value="1"/>
</dbReference>
<dbReference type="InterPro" id="IPR001660">
    <property type="entry name" value="SAM"/>
</dbReference>
<dbReference type="GO" id="GO:0005085">
    <property type="term" value="F:guanyl-nucleotide exchange factor activity"/>
    <property type="evidence" value="ECO:0007669"/>
    <property type="project" value="InterPro"/>
</dbReference>
<dbReference type="OrthoDB" id="27593at2759"/>
<feature type="region of interest" description="Disordered" evidence="1">
    <location>
        <begin position="270"/>
        <end position="564"/>
    </location>
</feature>
<dbReference type="InterPro" id="IPR013761">
    <property type="entry name" value="SAM/pointed_sf"/>
</dbReference>
<dbReference type="SMART" id="SM00325">
    <property type="entry name" value="RhoGEF"/>
    <property type="match status" value="1"/>
</dbReference>
<gene>
    <name evidence="4" type="primary">ARHGEF16</name>
    <name evidence="4" type="ORF">BLAG_LOCUS16324</name>
</gene>
<accession>A0A8K0ES25</accession>
<dbReference type="InterPro" id="IPR047271">
    <property type="entry name" value="Ephexin-like"/>
</dbReference>
<dbReference type="SUPFAM" id="SSF48065">
    <property type="entry name" value="DBL homology domain (DH-domain)"/>
    <property type="match status" value="1"/>
</dbReference>
<dbReference type="PANTHER" id="PTHR12845">
    <property type="entry name" value="GUANINE NUCLEOTIDE EXCHANGE FACTOR"/>
    <property type="match status" value="1"/>
</dbReference>
<evidence type="ECO:0000313" key="5">
    <source>
        <dbReference type="Proteomes" id="UP000838412"/>
    </source>
</evidence>
<feature type="compositionally biased region" description="Low complexity" evidence="1">
    <location>
        <begin position="234"/>
        <end position="245"/>
    </location>
</feature>
<feature type="compositionally biased region" description="Polar residues" evidence="1">
    <location>
        <begin position="425"/>
        <end position="440"/>
    </location>
</feature>
<organism evidence="4 5">
    <name type="scientific">Branchiostoma lanceolatum</name>
    <name type="common">Common lancelet</name>
    <name type="synonym">Amphioxus lanceolatum</name>
    <dbReference type="NCBI Taxonomy" id="7740"/>
    <lineage>
        <taxon>Eukaryota</taxon>
        <taxon>Metazoa</taxon>
        <taxon>Chordata</taxon>
        <taxon>Cephalochordata</taxon>
        <taxon>Leptocardii</taxon>
        <taxon>Amphioxiformes</taxon>
        <taxon>Branchiostomatidae</taxon>
        <taxon>Branchiostoma</taxon>
    </lineage>
</organism>
<feature type="compositionally biased region" description="Basic and acidic residues" evidence="1">
    <location>
        <begin position="151"/>
        <end position="162"/>
    </location>
</feature>
<dbReference type="Proteomes" id="UP000838412">
    <property type="component" value="Chromosome 3"/>
</dbReference>
<dbReference type="EMBL" id="OV696688">
    <property type="protein sequence ID" value="CAH1258907.1"/>
    <property type="molecule type" value="Genomic_DNA"/>
</dbReference>
<feature type="compositionally biased region" description="Polar residues" evidence="1">
    <location>
        <begin position="584"/>
        <end position="613"/>
    </location>
</feature>
<dbReference type="SUPFAM" id="SSF47769">
    <property type="entry name" value="SAM/Pointed domain"/>
    <property type="match status" value="1"/>
</dbReference>
<dbReference type="PROSITE" id="PS50105">
    <property type="entry name" value="SAM_DOMAIN"/>
    <property type="match status" value="1"/>
</dbReference>
<feature type="domain" description="SAM" evidence="3">
    <location>
        <begin position="743"/>
        <end position="810"/>
    </location>
</feature>
<feature type="compositionally biased region" description="Low complexity" evidence="1">
    <location>
        <begin position="441"/>
        <end position="460"/>
    </location>
</feature>
<dbReference type="PROSITE" id="PS50010">
    <property type="entry name" value="DH_2"/>
    <property type="match status" value="1"/>
</dbReference>
<feature type="compositionally biased region" description="Polar residues" evidence="1">
    <location>
        <begin position="470"/>
        <end position="483"/>
    </location>
</feature>
<feature type="compositionally biased region" description="Basic and acidic residues" evidence="1">
    <location>
        <begin position="183"/>
        <end position="195"/>
    </location>
</feature>
<sequence>MALSSFDLRVFAQENDLSEPTVAKLEAQEFNSAKSLGNMTPEDIDELQLSKGQRRALEGGINSLRTGQAVKTAPQVNDKGVEKSPTCVVQPIIRGEGRPKSRHLPRESKSFDLPSDPPTHGRHSRSLNVTSTGFKQLKEFVEKTYPQSKVTPEDNKPEEAKTSPRRNKLADLIGQFQSPTSSPKDKPKAQDRADSKPQQGDKQTSASRRKSLVVSKPNVAPPPPPQSKDTVEDSSVQSTVKTSSTEPPCNNKPEYSTPFKMKALTPLTLSQEHESIASPGDYDDVASWVGNDPCSKDKKGPPVFPSVATVQEPPREAENDRSLQTPAVPQATQETTEQEEEKKSVLEKAKMMELHLSPGQPSSAPVTPEFQRRQTGNDGVEGAQGLQRQRERRHSEVPAAGAKKKKAPAPPVPMRKRSSVLDMINSFQQNATSDQHASQTDKPSSPGKSSSSDHGPSSPKLESKGENGEQRSASVSAMTSQIQAKLFPESRNVTEDKPKQEPTNRADVRQEQSSGSVIARAKKLQKIMSSPNVLLNVADSGGSTGQSDGRKHHHSGSESGSAGNYAVAGSVTAMAVELQKKLCSSSQDPTLTTDSTQLQRSFTGIQRQQSNTYEVIPAESPSSEQVYMPLFPTLGEKPKHDYHTVDYSHLKDERTEEGSTSGDMYSPVFEDEDGAKPPALPPKPAMGLPRVIDRTMTLGRTFQLSHTKLKPPTDVSPMGFRPIVLQSTSDTRDGPDPETVRYWSRKDVKKWIKSSWPEHLQPLRKKFFSKKINGEALLSLTMLRLERDFGVDNPQDKHVILDKIGELRFFHTVEKLPDQADEDLLNNVPMYQNYELLVQQQQEEGGRKERVMTISRAQAPVLWRQLSVVQRKVPTKDLDAKKTKLQEAKYEILSKQSSYMKSLQVLADHFEDDETLTFILGPHFHRRLFAYVHNILKITISVFTEMKKSLHDDVMMTNFCKILWESCSRYFHDYEKYCRSMSYQEILLKKLSQTDQLFKERMEKLERDPCCRGNNFNSFLVMPMQHVTRLPLLLETVLKYAKSGSDDEKWATEALKASKVAVKRCNEAARCMADSMEVQGRLAFNKTKGAEVASPERWLEKTGNVTEVKEGKNKSSVQLIVCNDLVLLAQK</sequence>
<proteinExistence type="predicted"/>
<feature type="compositionally biased region" description="Polar residues" evidence="1">
    <location>
        <begin position="196"/>
        <end position="206"/>
    </location>
</feature>
<feature type="compositionally biased region" description="Basic and acidic residues" evidence="1">
    <location>
        <begin position="340"/>
        <end position="353"/>
    </location>
</feature>
<dbReference type="InterPro" id="IPR000219">
    <property type="entry name" value="DH_dom"/>
</dbReference>
<dbReference type="InterPro" id="IPR035899">
    <property type="entry name" value="DBL_dom_sf"/>
</dbReference>
<feature type="compositionally biased region" description="Basic and acidic residues" evidence="1">
    <location>
        <begin position="492"/>
        <end position="510"/>
    </location>
</feature>
<dbReference type="Pfam" id="PF00536">
    <property type="entry name" value="SAM_1"/>
    <property type="match status" value="1"/>
</dbReference>
<feature type="domain" description="DH" evidence="2">
    <location>
        <begin position="884"/>
        <end position="1068"/>
    </location>
</feature>